<gene>
    <name evidence="1" type="ORF">RS86_00153</name>
</gene>
<evidence type="ECO:0000313" key="1">
    <source>
        <dbReference type="EMBL" id="KJL36898.1"/>
    </source>
</evidence>
<protein>
    <recommendedName>
        <fullName evidence="3">DUF4304 domain-containing protein</fullName>
    </recommendedName>
</protein>
<dbReference type="AlphaFoldDB" id="A0A0F0LUW6"/>
<dbReference type="PATRIC" id="fig|582680.6.peg.156"/>
<comment type="caution">
    <text evidence="1">The sequence shown here is derived from an EMBL/GenBank/DDBJ whole genome shotgun (WGS) entry which is preliminary data.</text>
</comment>
<name>A0A0F0LUW6_9MICO</name>
<evidence type="ECO:0008006" key="3">
    <source>
        <dbReference type="Google" id="ProtNLM"/>
    </source>
</evidence>
<sequence>MTGLPEIPPDWFRWRLRRRGRNAPIVPDVPAQEIYAAVIKDVVSPALREQGLVGSGGRYSIKSETHWALLALQKSWYSDSAEVRFTVNLMVVRRDDWDELVREHPYYGKKPSAITTYRDPVRQVRIGELVDDFEDKWWRIFSGQDMDAVQSDLLGNLIDVGLPWLRSQVAETSAH</sequence>
<dbReference type="RefSeq" id="WP_045270302.1">
    <property type="nucleotide sequence ID" value="NZ_JYIX01000015.1"/>
</dbReference>
<accession>A0A0F0LUW6</accession>
<evidence type="ECO:0000313" key="2">
    <source>
        <dbReference type="Proteomes" id="UP000033740"/>
    </source>
</evidence>
<dbReference type="EMBL" id="JYIX01000015">
    <property type="protein sequence ID" value="KJL36898.1"/>
    <property type="molecule type" value="Genomic_DNA"/>
</dbReference>
<reference evidence="1 2" key="1">
    <citation type="submission" date="2015-02" db="EMBL/GenBank/DDBJ databases">
        <title>Draft genome sequences of ten Microbacterium spp. with emphasis on heavy metal contaminated environments.</title>
        <authorList>
            <person name="Corretto E."/>
        </authorList>
    </citation>
    <scope>NUCLEOTIDE SEQUENCE [LARGE SCALE GENOMIC DNA]</scope>
    <source>
        <strain evidence="1 2">ARN176</strain>
    </source>
</reference>
<proteinExistence type="predicted"/>
<dbReference type="InterPro" id="IPR025412">
    <property type="entry name" value="DUF4304"/>
</dbReference>
<dbReference type="Pfam" id="PF14137">
    <property type="entry name" value="DUF4304"/>
    <property type="match status" value="1"/>
</dbReference>
<organism evidence="1 2">
    <name type="scientific">Microbacterium azadirachtae</name>
    <dbReference type="NCBI Taxonomy" id="582680"/>
    <lineage>
        <taxon>Bacteria</taxon>
        <taxon>Bacillati</taxon>
        <taxon>Actinomycetota</taxon>
        <taxon>Actinomycetes</taxon>
        <taxon>Micrococcales</taxon>
        <taxon>Microbacteriaceae</taxon>
        <taxon>Microbacterium</taxon>
    </lineage>
</organism>
<keyword evidence="2" id="KW-1185">Reference proteome</keyword>
<dbReference type="STRING" id="582680.RS86_00153"/>
<dbReference type="Proteomes" id="UP000033740">
    <property type="component" value="Unassembled WGS sequence"/>
</dbReference>